<dbReference type="Gene3D" id="2.30.120.10">
    <property type="match status" value="1"/>
</dbReference>
<proteinExistence type="inferred from homology"/>
<dbReference type="InterPro" id="IPR014395">
    <property type="entry name" value="Pen/GL7ACA/AHL_acylase"/>
</dbReference>
<comment type="similarity">
    <text evidence="1">Belongs to the peptidase S45 family.</text>
</comment>
<evidence type="ECO:0000313" key="6">
    <source>
        <dbReference type="EMBL" id="CAA9446859.1"/>
    </source>
</evidence>
<keyword evidence="5" id="KW-0106">Calcium</keyword>
<dbReference type="Gene3D" id="1.10.1400.10">
    <property type="match status" value="1"/>
</dbReference>
<keyword evidence="2" id="KW-0378">Hydrolase</keyword>
<dbReference type="Gene3D" id="1.10.439.10">
    <property type="entry name" value="Penicillin Amidohydrolase, domain 1"/>
    <property type="match status" value="1"/>
</dbReference>
<dbReference type="Gene3D" id="3.60.20.10">
    <property type="entry name" value="Glutamine Phosphoribosylpyrophosphate, subunit 1, domain 1"/>
    <property type="match status" value="1"/>
</dbReference>
<keyword evidence="5" id="KW-0479">Metal-binding</keyword>
<dbReference type="EMBL" id="CADCVB010000194">
    <property type="protein sequence ID" value="CAA9446859.1"/>
    <property type="molecule type" value="Genomic_DNA"/>
</dbReference>
<dbReference type="GO" id="GO:0046872">
    <property type="term" value="F:metal ion binding"/>
    <property type="evidence" value="ECO:0007669"/>
    <property type="project" value="UniProtKB-KW"/>
</dbReference>
<feature type="binding site" evidence="5">
    <location>
        <position position="248"/>
    </location>
    <ligand>
        <name>Ca(2+)</name>
        <dbReference type="ChEBI" id="CHEBI:29108"/>
    </ligand>
</feature>
<evidence type="ECO:0000256" key="3">
    <source>
        <dbReference type="ARBA" id="ARBA00023145"/>
    </source>
</evidence>
<comment type="cofactor">
    <cofactor evidence="5">
        <name>Ca(2+)</name>
        <dbReference type="ChEBI" id="CHEBI:29108"/>
    </cofactor>
    <text evidence="5">Binds 1 Ca(2+) ion per dimer.</text>
</comment>
<name>A0A6J4QQX5_9ACTN</name>
<dbReference type="GO" id="GO:0017000">
    <property type="term" value="P:antibiotic biosynthetic process"/>
    <property type="evidence" value="ECO:0007669"/>
    <property type="project" value="InterPro"/>
</dbReference>
<feature type="active site" description="Nucleophile" evidence="4">
    <location>
        <position position="173"/>
    </location>
</feature>
<dbReference type="GO" id="GO:0016811">
    <property type="term" value="F:hydrolase activity, acting on carbon-nitrogen (but not peptide) bonds, in linear amides"/>
    <property type="evidence" value="ECO:0007669"/>
    <property type="project" value="InterPro"/>
</dbReference>
<dbReference type="InterPro" id="IPR043147">
    <property type="entry name" value="Penicillin_amidase_A-knob"/>
</dbReference>
<dbReference type="InterPro" id="IPR029055">
    <property type="entry name" value="Ntn_hydrolases_N"/>
</dbReference>
<dbReference type="AlphaFoldDB" id="A0A6J4QQX5"/>
<gene>
    <name evidence="6" type="ORF">AVDCRST_MAG78-2964</name>
</gene>
<evidence type="ECO:0000256" key="4">
    <source>
        <dbReference type="PIRSR" id="PIRSR001227-1"/>
    </source>
</evidence>
<dbReference type="PANTHER" id="PTHR34218:SF4">
    <property type="entry name" value="ACYL-HOMOSERINE LACTONE ACYLASE QUIP"/>
    <property type="match status" value="1"/>
</dbReference>
<dbReference type="PIRSF" id="PIRSF001227">
    <property type="entry name" value="Pen_acylase"/>
    <property type="match status" value="1"/>
</dbReference>
<evidence type="ECO:0000256" key="1">
    <source>
        <dbReference type="ARBA" id="ARBA00006586"/>
    </source>
</evidence>
<evidence type="ECO:0000256" key="2">
    <source>
        <dbReference type="ARBA" id="ARBA00022801"/>
    </source>
</evidence>
<dbReference type="InterPro" id="IPR002692">
    <property type="entry name" value="S45"/>
</dbReference>
<dbReference type="PANTHER" id="PTHR34218">
    <property type="entry name" value="PEPTIDASE S45 PENICILLIN AMIDASE"/>
    <property type="match status" value="1"/>
</dbReference>
<evidence type="ECO:0000256" key="5">
    <source>
        <dbReference type="PIRSR" id="PIRSR001227-2"/>
    </source>
</evidence>
<organism evidence="6">
    <name type="scientific">uncultured Rubrobacteraceae bacterium</name>
    <dbReference type="NCBI Taxonomy" id="349277"/>
    <lineage>
        <taxon>Bacteria</taxon>
        <taxon>Bacillati</taxon>
        <taxon>Actinomycetota</taxon>
        <taxon>Rubrobacteria</taxon>
        <taxon>Rubrobacterales</taxon>
        <taxon>Rubrobacteraceae</taxon>
        <taxon>environmental samples</taxon>
    </lineage>
</organism>
<reference evidence="6" key="1">
    <citation type="submission" date="2020-02" db="EMBL/GenBank/DDBJ databases">
        <authorList>
            <person name="Meier V. D."/>
        </authorList>
    </citation>
    <scope>NUCLEOTIDE SEQUENCE</scope>
    <source>
        <strain evidence="6">AVDCRST_MAG78</strain>
    </source>
</reference>
<dbReference type="Pfam" id="PF01804">
    <property type="entry name" value="Penicil_amidase"/>
    <property type="match status" value="1"/>
</dbReference>
<keyword evidence="3" id="KW-0865">Zymogen</keyword>
<accession>A0A6J4QQX5</accession>
<dbReference type="InterPro" id="IPR043146">
    <property type="entry name" value="Penicillin_amidase_N_B-knob"/>
</dbReference>
<dbReference type="CDD" id="cd03747">
    <property type="entry name" value="Ntn_PGA_like"/>
    <property type="match status" value="1"/>
</dbReference>
<dbReference type="InterPro" id="IPR023343">
    <property type="entry name" value="Penicillin_amidase_dom1"/>
</dbReference>
<feature type="binding site" evidence="5">
    <location>
        <position position="245"/>
    </location>
    <ligand>
        <name>Ca(2+)</name>
        <dbReference type="ChEBI" id="CHEBI:29108"/>
    </ligand>
</feature>
<protein>
    <recommendedName>
        <fullName evidence="7">Penicillin amidase</fullName>
    </recommendedName>
</protein>
<sequence length="708" mass="76417">MELSGLEGTVEVLRDRFGVPQVFAGNERDLFFAQGYVHAQDRFFQMELGRRAGHGRLSELIGESALDLDRLARTVGFGRIAASVEKNCPPETLRVLEAYSAGVNACLATEPRPPELLVLRHRPKPWSPADTAAWSVVMAWSLSASWESDLLNGAAREEDGDDLRACVDPGGGSNAWAVGPGRSASGSALLAGDPHLALGIPCLWHEVGLYGGPYSVVGASLPGTPGVVIGHNQEIAWSVTAALTDVQDLYAERFAEGNPSSYEHAGALREAEVREEEIPIRGRRDPVMQKVRTTLHGPVVSDTLGGERDLALSWAAPEPARLVGAGLAVNRARNEEEFLDALRGWTAPNQNFVYADRKGIIGKALAGPVPVRKNHRGDRPVPGWDGEHEWDGFVPFEDLPKDFDPAEGYVASANEDPDAGPVSIPGAYLPGYRKDRIEELLRSTPRHTLETFRAIQGDLYCAPAHALAEKLAKLSSPSRASGRLSRELAAWDGHLVAESRPGAVSRVALEVLLQRVAGSVDRTNSPLPTGAESYLTNLIPGLLAKLDDLPEEVLRDALEGAVEVLEETCGTDPAGWSWGALHAAELRHPLGIVKPLRGLLNRGPYPFGGDANTVRLAAFRSGRPGESGQPSFGPVTTGPNYRFVVDTGDWGRGWSTISPGQSGHPASTNYDDQIDLWHRVRYRPMVFGRKTAEFAAKHRLVLRPGAPT</sequence>
<dbReference type="SUPFAM" id="SSF56235">
    <property type="entry name" value="N-terminal nucleophile aminohydrolases (Ntn hydrolases)"/>
    <property type="match status" value="1"/>
</dbReference>
<evidence type="ECO:0008006" key="7">
    <source>
        <dbReference type="Google" id="ProtNLM"/>
    </source>
</evidence>